<dbReference type="Pfam" id="PF07833">
    <property type="entry name" value="Cu_amine_oxidN1"/>
    <property type="match status" value="1"/>
</dbReference>
<reference evidence="2 3" key="1">
    <citation type="submission" date="2015-09" db="EMBL/GenBank/DDBJ databases">
        <authorList>
            <consortium name="Pathogen Informatics"/>
        </authorList>
    </citation>
    <scope>NUCLEOTIDE SEQUENCE [LARGE SCALE GENOMIC DNA]</scope>
    <source>
        <strain evidence="2 3">2789STDY5608854</strain>
    </source>
</reference>
<dbReference type="SUPFAM" id="SSF55383">
    <property type="entry name" value="Copper amine oxidase, domain N"/>
    <property type="match status" value="1"/>
</dbReference>
<dbReference type="Gene3D" id="3.30.457.10">
    <property type="entry name" value="Copper amine oxidase-like, N-terminal domain"/>
    <property type="match status" value="1"/>
</dbReference>
<evidence type="ECO:0000259" key="1">
    <source>
        <dbReference type="Pfam" id="PF07833"/>
    </source>
</evidence>
<dbReference type="InterPro" id="IPR036582">
    <property type="entry name" value="Mao_N_sf"/>
</dbReference>
<proteinExistence type="predicted"/>
<dbReference type="Proteomes" id="UP000095746">
    <property type="component" value="Unassembled WGS sequence"/>
</dbReference>
<dbReference type="EMBL" id="CYZT01000150">
    <property type="protein sequence ID" value="CUO71645.1"/>
    <property type="molecule type" value="Genomic_DNA"/>
</dbReference>
<dbReference type="RefSeq" id="WP_021632699.1">
    <property type="nucleotide sequence ID" value="NZ_JADMOW010000087.1"/>
</dbReference>
<organism evidence="2 3">
    <name type="scientific">Flavonifractor plautii</name>
    <name type="common">Fusobacterium plautii</name>
    <dbReference type="NCBI Taxonomy" id="292800"/>
    <lineage>
        <taxon>Bacteria</taxon>
        <taxon>Bacillati</taxon>
        <taxon>Bacillota</taxon>
        <taxon>Clostridia</taxon>
        <taxon>Eubacteriales</taxon>
        <taxon>Oscillospiraceae</taxon>
        <taxon>Flavonifractor</taxon>
    </lineage>
</organism>
<accession>A0A174HFG9</accession>
<evidence type="ECO:0000313" key="2">
    <source>
        <dbReference type="EMBL" id="CUO71645.1"/>
    </source>
</evidence>
<protein>
    <submittedName>
        <fullName evidence="2">Copper amine oxidase N-terminal domain</fullName>
    </submittedName>
</protein>
<gene>
    <name evidence="2" type="ORF">ERS852411_02032</name>
</gene>
<dbReference type="InterPro" id="IPR012854">
    <property type="entry name" value="Cu_amine_oxidase-like_N"/>
</dbReference>
<name>A0A174HFG9_FLAPL</name>
<sequence>MKREYKGFVAGLLVAGVIAGTIGTAGAVVGRTQAALDYNNIKISLNGQTITPKDANGNTVEPFAINGTTYLPVRAVGEALGLDVDWDGATNTALLSGGTEAGIDPVVMDAYIYQLDRLKSISDAAKSTKELAQLIMGSEALASSGWLDINSINSMKKTNADSIDATNDYVDVIEAGIRTGDRMEEVMRLGIKDVRDALADLQIANSYLGTGSMTSDYYSSGLSKARTVSSSMDYGYSQIYAEVQTLIWGD</sequence>
<feature type="domain" description="Copper amine oxidase-like N-terminal" evidence="1">
    <location>
        <begin position="59"/>
        <end position="99"/>
    </location>
</feature>
<dbReference type="AlphaFoldDB" id="A0A174HFG9"/>
<evidence type="ECO:0000313" key="3">
    <source>
        <dbReference type="Proteomes" id="UP000095746"/>
    </source>
</evidence>